<dbReference type="InterPro" id="IPR029010">
    <property type="entry name" value="ThuA-like"/>
</dbReference>
<dbReference type="AlphaFoldDB" id="A0A7X0H5E2"/>
<feature type="domain" description="ThuA-like" evidence="1">
    <location>
        <begin position="48"/>
        <end position="215"/>
    </location>
</feature>
<dbReference type="GO" id="GO:0016740">
    <property type="term" value="F:transferase activity"/>
    <property type="evidence" value="ECO:0007669"/>
    <property type="project" value="UniProtKB-KW"/>
</dbReference>
<keyword evidence="3" id="KW-1185">Reference proteome</keyword>
<gene>
    <name evidence="2" type="ORF">HNQ40_001269</name>
</gene>
<proteinExistence type="predicted"/>
<evidence type="ECO:0000259" key="1">
    <source>
        <dbReference type="Pfam" id="PF06283"/>
    </source>
</evidence>
<comment type="caution">
    <text evidence="2">The sequence shown here is derived from an EMBL/GenBank/DDBJ whole genome shotgun (WGS) entry which is preliminary data.</text>
</comment>
<dbReference type="PANTHER" id="PTHR40469:SF2">
    <property type="entry name" value="GALACTOSE-BINDING DOMAIN-LIKE SUPERFAMILY PROTEIN"/>
    <property type="match status" value="1"/>
</dbReference>
<organism evidence="2 3">
    <name type="scientific">Algisphaera agarilytica</name>
    <dbReference type="NCBI Taxonomy" id="1385975"/>
    <lineage>
        <taxon>Bacteria</taxon>
        <taxon>Pseudomonadati</taxon>
        <taxon>Planctomycetota</taxon>
        <taxon>Phycisphaerae</taxon>
        <taxon>Phycisphaerales</taxon>
        <taxon>Phycisphaeraceae</taxon>
        <taxon>Algisphaera</taxon>
    </lineage>
</organism>
<accession>A0A7X0H5E2</accession>
<evidence type="ECO:0000313" key="3">
    <source>
        <dbReference type="Proteomes" id="UP000541810"/>
    </source>
</evidence>
<reference evidence="2 3" key="1">
    <citation type="submission" date="2020-08" db="EMBL/GenBank/DDBJ databases">
        <title>Genomic Encyclopedia of Type Strains, Phase IV (KMG-IV): sequencing the most valuable type-strain genomes for metagenomic binning, comparative biology and taxonomic classification.</title>
        <authorList>
            <person name="Goeker M."/>
        </authorList>
    </citation>
    <scope>NUCLEOTIDE SEQUENCE [LARGE SCALE GENOMIC DNA]</scope>
    <source>
        <strain evidence="2 3">DSM 103725</strain>
    </source>
</reference>
<dbReference type="Pfam" id="PF06283">
    <property type="entry name" value="ThuA"/>
    <property type="match status" value="1"/>
</dbReference>
<dbReference type="Proteomes" id="UP000541810">
    <property type="component" value="Unassembled WGS sequence"/>
</dbReference>
<keyword evidence="2" id="KW-0808">Transferase</keyword>
<name>A0A7X0H5E2_9BACT</name>
<dbReference type="RefSeq" id="WP_184677039.1">
    <property type="nucleotide sequence ID" value="NZ_JACHGY010000001.1"/>
</dbReference>
<sequence length="221" mass="25132">MSDSPIRLAVIIGDHPFDVPAFYDMLRSMPDVDPYVQNLEDFTADFGKVAETYDVVLFYNFHQNDPAKELPWFKRDIFEGLEKLGRPGQGVFLLHHGCVAFKQWQVWTELSGWPQRGLIPHHDETVNTFVADRDHPVTAGVDDWTMTDETYEMPDVKEADGNHILLTTDHPKSCKPLAWTRTFGESDVLCYLAGHDGEALGHTNVRRIIHQGIKWLAGRSG</sequence>
<dbReference type="Gene3D" id="3.40.50.880">
    <property type="match status" value="1"/>
</dbReference>
<dbReference type="SUPFAM" id="SSF52317">
    <property type="entry name" value="Class I glutamine amidotransferase-like"/>
    <property type="match status" value="1"/>
</dbReference>
<dbReference type="PANTHER" id="PTHR40469">
    <property type="entry name" value="SECRETED GLYCOSYL HYDROLASE"/>
    <property type="match status" value="1"/>
</dbReference>
<evidence type="ECO:0000313" key="2">
    <source>
        <dbReference type="EMBL" id="MBB6429463.1"/>
    </source>
</evidence>
<dbReference type="EMBL" id="JACHGY010000001">
    <property type="protein sequence ID" value="MBB6429463.1"/>
    <property type="molecule type" value="Genomic_DNA"/>
</dbReference>
<dbReference type="InterPro" id="IPR029062">
    <property type="entry name" value="Class_I_gatase-like"/>
</dbReference>
<protein>
    <submittedName>
        <fullName evidence="2">Type 1 glutamine amidotransferase</fullName>
    </submittedName>
</protein>
<keyword evidence="2" id="KW-0315">Glutamine amidotransferase</keyword>